<keyword evidence="1" id="KW-0808">Transferase</keyword>
<dbReference type="InterPro" id="IPR007848">
    <property type="entry name" value="Small_mtfrase_dom"/>
</dbReference>
<protein>
    <recommendedName>
        <fullName evidence="3">Methyltransferase small domain-containing protein</fullName>
    </recommendedName>
</protein>
<reference evidence="4 5" key="1">
    <citation type="submission" date="2015-10" db="EMBL/GenBank/DDBJ databases">
        <title>Draft genome sequence of Salegentibacter salinarum KCTC 12975.</title>
        <authorList>
            <person name="Lin W."/>
            <person name="Zheng Q."/>
        </authorList>
    </citation>
    <scope>NUCLEOTIDE SEQUENCE [LARGE SCALE GENOMIC DNA]</scope>
    <source>
        <strain evidence="4 5">KCTC 12975</strain>
    </source>
</reference>
<dbReference type="STRING" id="447422.SAMN05660903_03669"/>
<keyword evidence="1" id="KW-0489">Methyltransferase</keyword>
<feature type="domain" description="Methyltransferase small" evidence="3">
    <location>
        <begin position="29"/>
        <end position="114"/>
    </location>
</feature>
<dbReference type="PROSITE" id="PS00092">
    <property type="entry name" value="N6_MTASE"/>
    <property type="match status" value="1"/>
</dbReference>
<dbReference type="AlphaFoldDB" id="A0A2N0TV91"/>
<comment type="caution">
    <text evidence="4">The sequence shown here is derived from an EMBL/GenBank/DDBJ whole genome shotgun (WGS) entry which is preliminary data.</text>
</comment>
<dbReference type="InterPro" id="IPR002052">
    <property type="entry name" value="DNA_methylase_N6_adenine_CS"/>
</dbReference>
<dbReference type="InterPro" id="IPR050320">
    <property type="entry name" value="N5-glutamine_MTase"/>
</dbReference>
<keyword evidence="5" id="KW-1185">Reference proteome</keyword>
<sequence length="148" mass="16847">MEYPNPETETLVNWVKEKFSRLQQEKNARTLSLLDIGTGCGLLPITLGKELPIETTAVDLSERALEVAQENAKLNNAEVDFIQGDVLKWTSLPKQFDIIVSNPPYILEKSRKDVPRNFLDYEPPVALYVKDEDPMLFNRKIAELAKES</sequence>
<dbReference type="Pfam" id="PF05175">
    <property type="entry name" value="MTS"/>
    <property type="match status" value="1"/>
</dbReference>
<dbReference type="CDD" id="cd02440">
    <property type="entry name" value="AdoMet_MTases"/>
    <property type="match status" value="1"/>
</dbReference>
<evidence type="ECO:0000256" key="1">
    <source>
        <dbReference type="ARBA" id="ARBA00022603"/>
    </source>
</evidence>
<evidence type="ECO:0000256" key="2">
    <source>
        <dbReference type="ARBA" id="ARBA00022691"/>
    </source>
</evidence>
<keyword evidence="2" id="KW-0949">S-adenosyl-L-methionine</keyword>
<dbReference type="Gene3D" id="3.40.50.150">
    <property type="entry name" value="Vaccinia Virus protein VP39"/>
    <property type="match status" value="1"/>
</dbReference>
<dbReference type="GO" id="GO:0032259">
    <property type="term" value="P:methylation"/>
    <property type="evidence" value="ECO:0007669"/>
    <property type="project" value="UniProtKB-KW"/>
</dbReference>
<dbReference type="GO" id="GO:0003676">
    <property type="term" value="F:nucleic acid binding"/>
    <property type="evidence" value="ECO:0007669"/>
    <property type="project" value="InterPro"/>
</dbReference>
<dbReference type="SUPFAM" id="SSF53335">
    <property type="entry name" value="S-adenosyl-L-methionine-dependent methyltransferases"/>
    <property type="match status" value="1"/>
</dbReference>
<dbReference type="PANTHER" id="PTHR18895">
    <property type="entry name" value="HEMK METHYLTRANSFERASE"/>
    <property type="match status" value="1"/>
</dbReference>
<proteinExistence type="predicted"/>
<dbReference type="GO" id="GO:0008757">
    <property type="term" value="F:S-adenosylmethionine-dependent methyltransferase activity"/>
    <property type="evidence" value="ECO:0007669"/>
    <property type="project" value="UniProtKB-ARBA"/>
</dbReference>
<dbReference type="InterPro" id="IPR029063">
    <property type="entry name" value="SAM-dependent_MTases_sf"/>
</dbReference>
<evidence type="ECO:0000313" key="4">
    <source>
        <dbReference type="EMBL" id="PKD18650.1"/>
    </source>
</evidence>
<dbReference type="PANTHER" id="PTHR18895:SF74">
    <property type="entry name" value="MTRF1L RELEASE FACTOR GLUTAMINE METHYLTRANSFERASE"/>
    <property type="match status" value="1"/>
</dbReference>
<accession>A0A2N0TV91</accession>
<organism evidence="4 5">
    <name type="scientific">Salegentibacter salinarum</name>
    <dbReference type="NCBI Taxonomy" id="447422"/>
    <lineage>
        <taxon>Bacteria</taxon>
        <taxon>Pseudomonadati</taxon>
        <taxon>Bacteroidota</taxon>
        <taxon>Flavobacteriia</taxon>
        <taxon>Flavobacteriales</taxon>
        <taxon>Flavobacteriaceae</taxon>
        <taxon>Salegentibacter</taxon>
    </lineage>
</organism>
<dbReference type="GO" id="GO:0008170">
    <property type="term" value="F:N-methyltransferase activity"/>
    <property type="evidence" value="ECO:0007669"/>
    <property type="project" value="UniProtKB-ARBA"/>
</dbReference>
<name>A0A2N0TV91_9FLAO</name>
<dbReference type="Proteomes" id="UP000232673">
    <property type="component" value="Unassembled WGS sequence"/>
</dbReference>
<evidence type="ECO:0000259" key="3">
    <source>
        <dbReference type="Pfam" id="PF05175"/>
    </source>
</evidence>
<evidence type="ECO:0000313" key="5">
    <source>
        <dbReference type="Proteomes" id="UP000232673"/>
    </source>
</evidence>
<dbReference type="EMBL" id="LKTS01000022">
    <property type="protein sequence ID" value="PKD18650.1"/>
    <property type="molecule type" value="Genomic_DNA"/>
</dbReference>
<gene>
    <name evidence="4" type="ORF">APR41_17800</name>
</gene>